<reference evidence="7 8" key="1">
    <citation type="submission" date="2022-10" db="EMBL/GenBank/DDBJ databases">
        <authorList>
            <person name="Xie J."/>
            <person name="Shen N."/>
        </authorList>
    </citation>
    <scope>NUCLEOTIDE SEQUENCE [LARGE SCALE GENOMIC DNA]</scope>
    <source>
        <strain evidence="7 8">YIM65594</strain>
    </source>
</reference>
<comment type="caution">
    <text evidence="7">The sequence shown here is derived from an EMBL/GenBank/DDBJ whole genome shotgun (WGS) entry which is preliminary data.</text>
</comment>
<protein>
    <submittedName>
        <fullName evidence="7">TetR/AcrR family transcriptional regulator</fullName>
    </submittedName>
</protein>
<proteinExistence type="predicted"/>
<keyword evidence="2 4" id="KW-0238">DNA-binding</keyword>
<evidence type="ECO:0000256" key="4">
    <source>
        <dbReference type="PROSITE-ProRule" id="PRU00335"/>
    </source>
</evidence>
<dbReference type="Pfam" id="PF00440">
    <property type="entry name" value="TetR_N"/>
    <property type="match status" value="1"/>
</dbReference>
<dbReference type="PANTHER" id="PTHR30055:SF234">
    <property type="entry name" value="HTH-TYPE TRANSCRIPTIONAL REGULATOR BETI"/>
    <property type="match status" value="1"/>
</dbReference>
<evidence type="ECO:0000256" key="5">
    <source>
        <dbReference type="SAM" id="MobiDB-lite"/>
    </source>
</evidence>
<dbReference type="EMBL" id="JAOZYC010000093">
    <property type="protein sequence ID" value="MEB8338378.1"/>
    <property type="molecule type" value="Genomic_DNA"/>
</dbReference>
<dbReference type="SUPFAM" id="SSF48498">
    <property type="entry name" value="Tetracyclin repressor-like, C-terminal domain"/>
    <property type="match status" value="1"/>
</dbReference>
<dbReference type="InterPro" id="IPR050109">
    <property type="entry name" value="HTH-type_TetR-like_transc_reg"/>
</dbReference>
<dbReference type="RefSeq" id="WP_326016165.1">
    <property type="nucleotide sequence ID" value="NZ_JAOZYC010000093.1"/>
</dbReference>
<accession>A0ABU6F2Z5</accession>
<evidence type="ECO:0000256" key="3">
    <source>
        <dbReference type="ARBA" id="ARBA00023163"/>
    </source>
</evidence>
<dbReference type="InterPro" id="IPR009057">
    <property type="entry name" value="Homeodomain-like_sf"/>
</dbReference>
<feature type="domain" description="HTH tetR-type" evidence="6">
    <location>
        <begin position="16"/>
        <end position="74"/>
    </location>
</feature>
<name>A0ABU6F2Z5_9ACTN</name>
<evidence type="ECO:0000313" key="8">
    <source>
        <dbReference type="Proteomes" id="UP001354931"/>
    </source>
</evidence>
<gene>
    <name evidence="7" type="ORF">OKJ99_12810</name>
</gene>
<evidence type="ECO:0000259" key="6">
    <source>
        <dbReference type="PROSITE" id="PS50977"/>
    </source>
</evidence>
<dbReference type="InterPro" id="IPR001647">
    <property type="entry name" value="HTH_TetR"/>
</dbReference>
<feature type="compositionally biased region" description="Basic and acidic residues" evidence="5">
    <location>
        <begin position="120"/>
        <end position="152"/>
    </location>
</feature>
<feature type="DNA-binding region" description="H-T-H motif" evidence="4">
    <location>
        <begin position="37"/>
        <end position="56"/>
    </location>
</feature>
<keyword evidence="3" id="KW-0804">Transcription</keyword>
<dbReference type="SUPFAM" id="SSF46689">
    <property type="entry name" value="Homeodomain-like"/>
    <property type="match status" value="1"/>
</dbReference>
<dbReference type="Proteomes" id="UP001354931">
    <property type="component" value="Unassembled WGS sequence"/>
</dbReference>
<dbReference type="InterPro" id="IPR036271">
    <property type="entry name" value="Tet_transcr_reg_TetR-rel_C_sf"/>
</dbReference>
<evidence type="ECO:0000313" key="7">
    <source>
        <dbReference type="EMBL" id="MEB8338378.1"/>
    </source>
</evidence>
<feature type="region of interest" description="Disordered" evidence="5">
    <location>
        <begin position="110"/>
        <end position="152"/>
    </location>
</feature>
<dbReference type="PROSITE" id="PS50977">
    <property type="entry name" value="HTH_TETR_2"/>
    <property type="match status" value="1"/>
</dbReference>
<evidence type="ECO:0000256" key="1">
    <source>
        <dbReference type="ARBA" id="ARBA00023015"/>
    </source>
</evidence>
<dbReference type="PANTHER" id="PTHR30055">
    <property type="entry name" value="HTH-TYPE TRANSCRIPTIONAL REGULATOR RUTR"/>
    <property type="match status" value="1"/>
</dbReference>
<keyword evidence="1" id="KW-0805">Transcription regulation</keyword>
<sequence length="221" mass="24130">MVVPEERQPRRRADAERSRAQVLDAAARLLRQRPDAGMAAIAQAAGVTRQTVYAHFSSREGMVRAALDRMTAESVTALEGAMLDEGTATAALLRFLDAAWRSFEDNAPLLQASAVPSPEPGDRAERDREEDQGREVDRGGEEDRDRELHEPVTERLTRLVERGRRAGEFTSDLPPHWLVSSMVALGHAAGDEATSGRMTHADAEAALRLSILRLFGAPPAS</sequence>
<organism evidence="7 8">
    <name type="scientific">Streptomyces endophyticus</name>
    <dbReference type="NCBI Taxonomy" id="714166"/>
    <lineage>
        <taxon>Bacteria</taxon>
        <taxon>Bacillati</taxon>
        <taxon>Actinomycetota</taxon>
        <taxon>Actinomycetes</taxon>
        <taxon>Kitasatosporales</taxon>
        <taxon>Streptomycetaceae</taxon>
        <taxon>Streptomyces</taxon>
    </lineage>
</organism>
<keyword evidence="8" id="KW-1185">Reference proteome</keyword>
<evidence type="ECO:0000256" key="2">
    <source>
        <dbReference type="ARBA" id="ARBA00023125"/>
    </source>
</evidence>
<dbReference type="Gene3D" id="1.10.357.10">
    <property type="entry name" value="Tetracycline Repressor, domain 2"/>
    <property type="match status" value="1"/>
</dbReference>